<comment type="caution">
    <text evidence="1">The sequence shown here is derived from an EMBL/GenBank/DDBJ whole genome shotgun (WGS) entry which is preliminary data.</text>
</comment>
<dbReference type="Proteomes" id="UP000073492">
    <property type="component" value="Unassembled WGS sequence"/>
</dbReference>
<gene>
    <name evidence="1" type="ORF">AC579_6318</name>
</gene>
<proteinExistence type="predicted"/>
<reference evidence="1 2" key="1">
    <citation type="submission" date="2015-07" db="EMBL/GenBank/DDBJ databases">
        <title>Comparative genomics of the Sigatoka disease complex on banana suggests a link between parallel evolutionary changes in Pseudocercospora fijiensis and Pseudocercospora eumusae and increased virulence on the banana host.</title>
        <authorList>
            <person name="Chang T.-C."/>
            <person name="Salvucci A."/>
            <person name="Crous P.W."/>
            <person name="Stergiopoulos I."/>
        </authorList>
    </citation>
    <scope>NUCLEOTIDE SEQUENCE [LARGE SCALE GENOMIC DNA]</scope>
    <source>
        <strain evidence="1 2">CBS 116634</strain>
    </source>
</reference>
<evidence type="ECO:0000313" key="2">
    <source>
        <dbReference type="Proteomes" id="UP000073492"/>
    </source>
</evidence>
<organism evidence="1 2">
    <name type="scientific">Pseudocercospora musae</name>
    <dbReference type="NCBI Taxonomy" id="113226"/>
    <lineage>
        <taxon>Eukaryota</taxon>
        <taxon>Fungi</taxon>
        <taxon>Dikarya</taxon>
        <taxon>Ascomycota</taxon>
        <taxon>Pezizomycotina</taxon>
        <taxon>Dothideomycetes</taxon>
        <taxon>Dothideomycetidae</taxon>
        <taxon>Mycosphaerellales</taxon>
        <taxon>Mycosphaerellaceae</taxon>
        <taxon>Pseudocercospora</taxon>
    </lineage>
</organism>
<dbReference type="OrthoDB" id="194358at2759"/>
<dbReference type="AlphaFoldDB" id="A0A139IPS8"/>
<name>A0A139IPS8_9PEZI</name>
<protein>
    <submittedName>
        <fullName evidence="1">Uncharacterized protein</fullName>
    </submittedName>
</protein>
<accession>A0A139IPS8</accession>
<evidence type="ECO:0000313" key="1">
    <source>
        <dbReference type="EMBL" id="KXT16556.1"/>
    </source>
</evidence>
<dbReference type="EMBL" id="LFZO01000034">
    <property type="protein sequence ID" value="KXT16556.1"/>
    <property type="molecule type" value="Genomic_DNA"/>
</dbReference>
<keyword evidence="2" id="KW-1185">Reference proteome</keyword>
<sequence>MRPTNLDSFGYCLPNKIYGLLSFMSPAIRERLQVDYSQPLLSVLARYANIYDVLSVEGFPAASEDNCIAGSLSNMLRSIEALIEEFEHASSRFESDLDAFVDPLPAYLFVDR</sequence>